<sequence>MKKNLKIVAILAALVLSCAFTGCKNSTNEDDGNSISKLDAPTNLVINSITDNTTTCAVNITFNYSGKTGIDGATKAVLGYSTTNDSSQAIYDDNINYATIESGANTRTVNFSSSELYSGPYLVPVNGKKYYFWLKVTSAANNVRESAWSNVAEFTYTK</sequence>
<keyword evidence="1" id="KW-0732">Signal</keyword>
<keyword evidence="3" id="KW-1185">Reference proteome</keyword>
<proteinExistence type="predicted"/>
<dbReference type="AlphaFoldDB" id="A0A1T4KKE3"/>
<evidence type="ECO:0000313" key="2">
    <source>
        <dbReference type="EMBL" id="SJZ42858.1"/>
    </source>
</evidence>
<dbReference type="OrthoDB" id="361587at2"/>
<evidence type="ECO:0008006" key="4">
    <source>
        <dbReference type="Google" id="ProtNLM"/>
    </source>
</evidence>
<protein>
    <recommendedName>
        <fullName evidence="4">Lipoprotein</fullName>
    </recommendedName>
</protein>
<feature type="signal peptide" evidence="1">
    <location>
        <begin position="1"/>
        <end position="21"/>
    </location>
</feature>
<evidence type="ECO:0000313" key="3">
    <source>
        <dbReference type="Proteomes" id="UP000190395"/>
    </source>
</evidence>
<feature type="chain" id="PRO_5012730135" description="Lipoprotein" evidence="1">
    <location>
        <begin position="22"/>
        <end position="158"/>
    </location>
</feature>
<dbReference type="PROSITE" id="PS51257">
    <property type="entry name" value="PROKAR_LIPOPROTEIN"/>
    <property type="match status" value="1"/>
</dbReference>
<dbReference type="Proteomes" id="UP000190395">
    <property type="component" value="Unassembled WGS sequence"/>
</dbReference>
<accession>A0A1T4KKE3</accession>
<organism evidence="2 3">
    <name type="scientific">Treponema berlinense</name>
    <dbReference type="NCBI Taxonomy" id="225004"/>
    <lineage>
        <taxon>Bacteria</taxon>
        <taxon>Pseudomonadati</taxon>
        <taxon>Spirochaetota</taxon>
        <taxon>Spirochaetia</taxon>
        <taxon>Spirochaetales</taxon>
        <taxon>Treponemataceae</taxon>
        <taxon>Treponema</taxon>
    </lineage>
</organism>
<gene>
    <name evidence="2" type="ORF">SAMN02745152_00198</name>
</gene>
<dbReference type="RefSeq" id="WP_078929944.1">
    <property type="nucleotide sequence ID" value="NZ_FUXC01000001.1"/>
</dbReference>
<dbReference type="GeneID" id="303366479"/>
<name>A0A1T4KKE3_9SPIR</name>
<dbReference type="EMBL" id="FUXC01000001">
    <property type="protein sequence ID" value="SJZ42858.1"/>
    <property type="molecule type" value="Genomic_DNA"/>
</dbReference>
<evidence type="ECO:0000256" key="1">
    <source>
        <dbReference type="SAM" id="SignalP"/>
    </source>
</evidence>
<reference evidence="2 3" key="1">
    <citation type="submission" date="2017-02" db="EMBL/GenBank/DDBJ databases">
        <authorList>
            <person name="Peterson S.W."/>
        </authorList>
    </citation>
    <scope>NUCLEOTIDE SEQUENCE [LARGE SCALE GENOMIC DNA]</scope>
    <source>
        <strain evidence="2 3">ATCC BAA-909</strain>
    </source>
</reference>